<organism evidence="4 5">
    <name type="scientific">Rhodanobacter glycinis</name>
    <dbReference type="NCBI Taxonomy" id="582702"/>
    <lineage>
        <taxon>Bacteria</taxon>
        <taxon>Pseudomonadati</taxon>
        <taxon>Pseudomonadota</taxon>
        <taxon>Gammaproteobacteria</taxon>
        <taxon>Lysobacterales</taxon>
        <taxon>Rhodanobacteraceae</taxon>
        <taxon>Rhodanobacter</taxon>
    </lineage>
</organism>
<protein>
    <submittedName>
        <fullName evidence="4">TolC family protein</fullName>
    </submittedName>
</protein>
<feature type="signal peptide" evidence="3">
    <location>
        <begin position="1"/>
        <end position="28"/>
    </location>
</feature>
<sequence length="466" mass="50670">MGRFPRRRRLAGWLPVAMLLALSGCASYAPEPLGNGHGTVNLNQLVVPASSMPVRDLAAHRFDPADGLDVTETAMLAVVNNPQLKVMRDQLGVARAQAFAAGLLPDPQLAWSRDLPSSGQSGLTSAYSLGLSYDIGNLLTRSARVKAADKSREQVHLDLLWAEWQTVAQARLLFDQVASSRAQEAVLTREVAALKPLDRQVRVALASGNLTYDGAAVGLNAMADAQRRLAETTRQRQQAESDLRSLLGLSSRAPLDLVGAPYGREPDAAQLQQALQSLPARRPDLLALRAGYAAQEQRLREAVIAQFPAINIGINRARDTSDVTTNGFSIGITLPLFNRNRGNIAIEKASRQQLHDDYDARLLTTRNDMHQLQQGLTSLQAQTAMQEAHARRLDAARAAARQAWQANLMDWPTYLSIRGNALTADLDLLALRQQRATQAIALETLLGGDWTAQAMSATSPSSNRHK</sequence>
<dbReference type="SUPFAM" id="SSF56954">
    <property type="entry name" value="Outer membrane efflux proteins (OEP)"/>
    <property type="match status" value="1"/>
</dbReference>
<keyword evidence="2" id="KW-0175">Coiled coil</keyword>
<accession>A0A5B9DX52</accession>
<evidence type="ECO:0000313" key="4">
    <source>
        <dbReference type="EMBL" id="QEE23245.1"/>
    </source>
</evidence>
<evidence type="ECO:0000313" key="5">
    <source>
        <dbReference type="Proteomes" id="UP000321807"/>
    </source>
</evidence>
<dbReference type="GO" id="GO:0015562">
    <property type="term" value="F:efflux transmembrane transporter activity"/>
    <property type="evidence" value="ECO:0007669"/>
    <property type="project" value="InterPro"/>
</dbReference>
<dbReference type="InterPro" id="IPR010131">
    <property type="entry name" value="MdtP/NodT-like"/>
</dbReference>
<dbReference type="AlphaFoldDB" id="A0A5B9DX52"/>
<keyword evidence="3" id="KW-0732">Signal</keyword>
<comment type="similarity">
    <text evidence="1">Belongs to the outer membrane factor (OMF) (TC 1.B.17) family.</text>
</comment>
<dbReference type="EMBL" id="CP042807">
    <property type="protein sequence ID" value="QEE23245.1"/>
    <property type="molecule type" value="Genomic_DNA"/>
</dbReference>
<dbReference type="PANTHER" id="PTHR30203">
    <property type="entry name" value="OUTER MEMBRANE CATION EFFLUX PROTEIN"/>
    <property type="match status" value="1"/>
</dbReference>
<evidence type="ECO:0000256" key="3">
    <source>
        <dbReference type="SAM" id="SignalP"/>
    </source>
</evidence>
<reference evidence="4 5" key="1">
    <citation type="submission" date="2019-08" db="EMBL/GenBank/DDBJ databases">
        <title>Complete genome sequence of Rhodanobacter glycinis strain T01E-68 isolated from tomato root.</title>
        <authorList>
            <person name="Weon H.-Y."/>
            <person name="Lee S.A."/>
        </authorList>
    </citation>
    <scope>NUCLEOTIDE SEQUENCE [LARGE SCALE GENOMIC DNA]</scope>
    <source>
        <strain evidence="4 5">T01E-68</strain>
    </source>
</reference>
<dbReference type="Gene3D" id="1.20.1600.10">
    <property type="entry name" value="Outer membrane efflux proteins (OEP)"/>
    <property type="match status" value="1"/>
</dbReference>
<name>A0A5B9DX52_9GAMM</name>
<dbReference type="InterPro" id="IPR003423">
    <property type="entry name" value="OMP_efflux"/>
</dbReference>
<dbReference type="RefSeq" id="WP_147626022.1">
    <property type="nucleotide sequence ID" value="NZ_CP042807.1"/>
</dbReference>
<gene>
    <name evidence="4" type="ORF">CS053_01085</name>
</gene>
<feature type="chain" id="PRO_5022710276" evidence="3">
    <location>
        <begin position="29"/>
        <end position="466"/>
    </location>
</feature>
<dbReference type="Proteomes" id="UP000321807">
    <property type="component" value="Chromosome"/>
</dbReference>
<feature type="coiled-coil region" evidence="2">
    <location>
        <begin position="222"/>
        <end position="249"/>
    </location>
</feature>
<proteinExistence type="inferred from homology"/>
<dbReference type="KEGG" id="rgl:CS053_01085"/>
<evidence type="ECO:0000256" key="2">
    <source>
        <dbReference type="SAM" id="Coils"/>
    </source>
</evidence>
<dbReference type="PROSITE" id="PS51257">
    <property type="entry name" value="PROKAR_LIPOPROTEIN"/>
    <property type="match status" value="1"/>
</dbReference>
<dbReference type="Pfam" id="PF02321">
    <property type="entry name" value="OEP"/>
    <property type="match status" value="1"/>
</dbReference>
<evidence type="ECO:0000256" key="1">
    <source>
        <dbReference type="ARBA" id="ARBA00007613"/>
    </source>
</evidence>
<dbReference type="PANTHER" id="PTHR30203:SF24">
    <property type="entry name" value="BLR4935 PROTEIN"/>
    <property type="match status" value="1"/>
</dbReference>